<evidence type="ECO:0000313" key="2">
    <source>
        <dbReference type="EMBL" id="EFQ25817.1"/>
    </source>
</evidence>
<organism evidence="3">
    <name type="scientific">Colletotrichum graminicola (strain M1.001 / M2 / FGSC 10212)</name>
    <name type="common">Maize anthracnose fungus</name>
    <name type="synonym">Glomerella graminicola</name>
    <dbReference type="NCBI Taxonomy" id="645133"/>
    <lineage>
        <taxon>Eukaryota</taxon>
        <taxon>Fungi</taxon>
        <taxon>Dikarya</taxon>
        <taxon>Ascomycota</taxon>
        <taxon>Pezizomycotina</taxon>
        <taxon>Sordariomycetes</taxon>
        <taxon>Hypocreomycetidae</taxon>
        <taxon>Glomerellales</taxon>
        <taxon>Glomerellaceae</taxon>
        <taxon>Colletotrichum</taxon>
        <taxon>Colletotrichum graminicola species complex</taxon>
    </lineage>
</organism>
<proteinExistence type="predicted"/>
<dbReference type="RefSeq" id="XP_008089837.1">
    <property type="nucleotide sequence ID" value="XM_008091646.1"/>
</dbReference>
<feature type="region of interest" description="Disordered" evidence="1">
    <location>
        <begin position="1"/>
        <end position="21"/>
    </location>
</feature>
<dbReference type="VEuPathDB" id="FungiDB:GLRG_00961"/>
<keyword evidence="3" id="KW-1185">Reference proteome</keyword>
<accession>E3Q550</accession>
<reference evidence="3" key="1">
    <citation type="journal article" date="2012" name="Nat. Genet.">
        <title>Lifestyle transitions in plant pathogenic Colletotrichum fungi deciphered by genome and transcriptome analyses.</title>
        <authorList>
            <person name="O'Connell R.J."/>
            <person name="Thon M.R."/>
            <person name="Hacquard S."/>
            <person name="Amyotte S.G."/>
            <person name="Kleemann J."/>
            <person name="Torres M.F."/>
            <person name="Damm U."/>
            <person name="Buiate E.A."/>
            <person name="Epstein L."/>
            <person name="Alkan N."/>
            <person name="Altmueller J."/>
            <person name="Alvarado-Balderrama L."/>
            <person name="Bauser C.A."/>
            <person name="Becker C."/>
            <person name="Birren B.W."/>
            <person name="Chen Z."/>
            <person name="Choi J."/>
            <person name="Crouch J.A."/>
            <person name="Duvick J.P."/>
            <person name="Farman M.A."/>
            <person name="Gan P."/>
            <person name="Heiman D."/>
            <person name="Henrissat B."/>
            <person name="Howard R.J."/>
            <person name="Kabbage M."/>
            <person name="Koch C."/>
            <person name="Kracher B."/>
            <person name="Kubo Y."/>
            <person name="Law A.D."/>
            <person name="Lebrun M.-H."/>
            <person name="Lee Y.-H."/>
            <person name="Miyara I."/>
            <person name="Moore N."/>
            <person name="Neumann U."/>
            <person name="Nordstroem K."/>
            <person name="Panaccione D.G."/>
            <person name="Panstruga R."/>
            <person name="Place M."/>
            <person name="Proctor R.H."/>
            <person name="Prusky D."/>
            <person name="Rech G."/>
            <person name="Reinhardt R."/>
            <person name="Rollins J.A."/>
            <person name="Rounsley S."/>
            <person name="Schardl C.L."/>
            <person name="Schwartz D.C."/>
            <person name="Shenoy N."/>
            <person name="Shirasu K."/>
            <person name="Sikhakolli U.R."/>
            <person name="Stueber K."/>
            <person name="Sukno S.A."/>
            <person name="Sweigard J.A."/>
            <person name="Takano Y."/>
            <person name="Takahara H."/>
            <person name="Trail F."/>
            <person name="van der Does H.C."/>
            <person name="Voll L.M."/>
            <person name="Will I."/>
            <person name="Young S."/>
            <person name="Zeng Q."/>
            <person name="Zhang J."/>
            <person name="Zhou S."/>
            <person name="Dickman M.B."/>
            <person name="Schulze-Lefert P."/>
            <person name="Ver Loren van Themaat E."/>
            <person name="Ma L.-J."/>
            <person name="Vaillancourt L.J."/>
        </authorList>
    </citation>
    <scope>NUCLEOTIDE SEQUENCE [LARGE SCALE GENOMIC DNA]</scope>
    <source>
        <strain evidence="3">M1.001 / M2 / FGSC 10212</strain>
    </source>
</reference>
<evidence type="ECO:0000256" key="1">
    <source>
        <dbReference type="SAM" id="MobiDB-lite"/>
    </source>
</evidence>
<dbReference type="HOGENOM" id="CLU_2333502_0_0_1"/>
<dbReference type="AlphaFoldDB" id="E3Q550"/>
<sequence length="98" mass="11401">MNYKSSGGKRKGSQSYGPETSQGLLDLCRYRFVFEKETIPQSIHTPPIRAILFPWLYFCPILGLSFHAINPREDKWRNSQFGQSNCRRSVRLLDSYGR</sequence>
<evidence type="ECO:0000313" key="3">
    <source>
        <dbReference type="Proteomes" id="UP000008782"/>
    </source>
</evidence>
<dbReference type="GeneID" id="24406326"/>
<dbReference type="Proteomes" id="UP000008782">
    <property type="component" value="Unassembled WGS sequence"/>
</dbReference>
<name>E3Q550_COLGM</name>
<protein>
    <submittedName>
        <fullName evidence="2">Uncharacterized protein</fullName>
    </submittedName>
</protein>
<dbReference type="EMBL" id="GG697333">
    <property type="protein sequence ID" value="EFQ25817.1"/>
    <property type="molecule type" value="Genomic_DNA"/>
</dbReference>
<gene>
    <name evidence="2" type="ORF">GLRG_00961</name>
</gene>